<dbReference type="Pfam" id="PF01593">
    <property type="entry name" value="Amino_oxidase"/>
    <property type="match status" value="1"/>
</dbReference>
<dbReference type="Proteomes" id="UP000005753">
    <property type="component" value="Chromosome"/>
</dbReference>
<evidence type="ECO:0000259" key="3">
    <source>
        <dbReference type="Pfam" id="PF01593"/>
    </source>
</evidence>
<dbReference type="AlphaFoldDB" id="I5AS02"/>
<evidence type="ECO:0000313" key="5">
    <source>
        <dbReference type="Proteomes" id="UP000005753"/>
    </source>
</evidence>
<dbReference type="OrthoDB" id="9814556at2"/>
<keyword evidence="2" id="KW-1133">Transmembrane helix</keyword>
<dbReference type="GO" id="GO:0016491">
    <property type="term" value="F:oxidoreductase activity"/>
    <property type="evidence" value="ECO:0007669"/>
    <property type="project" value="InterPro"/>
</dbReference>
<sequence length="501" mass="56728">MKRGIMEKRDRVVVIGGGIAGLSAGIYALKAGFECTIYEKNAIPGGECIGWNRKGFHIDNCIHWLTGTKKGTDLYEVWKTVGALSAQTEYAPLDSFYSSVEGGQTVTLWSDLKRTERELLAVSPEDEEEIRKFIRYVEYSKQCIYPAEKPMEMWGIRDYIAMGKEMADFPKVMKELGKCSIEDYSKRFRSPLLRKLLCDYLPKEYGAISLLVSYASIADGNGKVPMGASLQLSLRMEKKFKELGGEIFYNRGVEEIVVEKKTAVGVRLADGRLMEADYIIPAMDFYPLFHRLLPREYMPAGLRKAYEKPEAYPVTSGFQVAYAVDEHFACGETVFVDIEPLEVGSRTFDRMYVKAYGYDPVCVKDGRQVLQTCITQTDEDYRYWKSLSKAEYKEVKAKLVQEITRRIAEKYPELAGKMDVLDAWTPLTYERYCGAYHGGYMSFIAKPGSKKLKVNGKVKEIRNIYLAGQWTTSPGGLPVAVTSGKFAVQRILKSQKRDIAI</sequence>
<evidence type="ECO:0000256" key="1">
    <source>
        <dbReference type="ARBA" id="ARBA00038322"/>
    </source>
</evidence>
<reference evidence="4 5" key="1">
    <citation type="submission" date="2010-08" db="EMBL/GenBank/DDBJ databases">
        <authorList>
            <consortium name="US DOE Joint Genome Institute (JGI-PGF)"/>
            <person name="Lucas S."/>
            <person name="Copeland A."/>
            <person name="Lapidus A."/>
            <person name="Cheng J.-F."/>
            <person name="Bruce D."/>
            <person name="Goodwin L."/>
            <person name="Pitluck S."/>
            <person name="Land M.L."/>
            <person name="Hauser L."/>
            <person name="Chang Y.-J."/>
            <person name="Anderson I.J."/>
            <person name="Johnson E."/>
            <person name="Mulhopadhyay B."/>
            <person name="Kyrpides N."/>
            <person name="Woyke T.J."/>
        </authorList>
    </citation>
    <scope>NUCLEOTIDE SEQUENCE [LARGE SCALE GENOMIC DNA]</scope>
    <source>
        <strain evidence="4 5">6</strain>
    </source>
</reference>
<keyword evidence="2" id="KW-0812">Transmembrane</keyword>
<reference evidence="4 5" key="2">
    <citation type="submission" date="2012-02" db="EMBL/GenBank/DDBJ databases">
        <title>Improved High-Quality Draft sequence of Eubacterium cellulosolvens 6.</title>
        <authorList>
            <consortium name="US DOE Joint Genome Institute"/>
            <person name="Lucas S."/>
            <person name="Han J."/>
            <person name="Lapidus A."/>
            <person name="Cheng J.-F."/>
            <person name="Goodwin L."/>
            <person name="Pitluck S."/>
            <person name="Peters L."/>
            <person name="Mikhailova N."/>
            <person name="Gu W."/>
            <person name="Detter J.C."/>
            <person name="Han C."/>
            <person name="Tapia R."/>
            <person name="Land M."/>
            <person name="Hauser L."/>
            <person name="Kyrpides N."/>
            <person name="Ivanova N."/>
            <person name="Pagani I."/>
            <person name="Johnson E."/>
            <person name="Mukhopadhyay B."/>
            <person name="Anderson I."/>
            <person name="Woyke T."/>
        </authorList>
    </citation>
    <scope>NUCLEOTIDE SEQUENCE [LARGE SCALE GENOMIC DNA]</scope>
    <source>
        <strain evidence="4 5">6</strain>
    </source>
</reference>
<comment type="similarity">
    <text evidence="1">Belongs to the carotenoid/retinoid oxidoreductase family. CrtN subfamily.</text>
</comment>
<keyword evidence="2" id="KW-0472">Membrane</keyword>
<dbReference type="PANTHER" id="PTHR43734">
    <property type="entry name" value="PHYTOENE DESATURASE"/>
    <property type="match status" value="1"/>
</dbReference>
<organism evidence="4 5">
    <name type="scientific">Eubacterium cellulosolvens (strain ATCC 43171 / JCM 9499 / 6)</name>
    <name type="common">Cillobacterium cellulosolvens</name>
    <dbReference type="NCBI Taxonomy" id="633697"/>
    <lineage>
        <taxon>Bacteria</taxon>
        <taxon>Bacillati</taxon>
        <taxon>Bacillota</taxon>
        <taxon>Clostridia</taxon>
        <taxon>Eubacteriales</taxon>
        <taxon>Eubacteriaceae</taxon>
        <taxon>Eubacterium</taxon>
    </lineage>
</organism>
<evidence type="ECO:0000313" key="4">
    <source>
        <dbReference type="EMBL" id="EIM56575.1"/>
    </source>
</evidence>
<feature type="domain" description="Amine oxidase" evidence="3">
    <location>
        <begin position="19"/>
        <end position="492"/>
    </location>
</feature>
<keyword evidence="5" id="KW-1185">Reference proteome</keyword>
<dbReference type="STRING" id="633697.EubceDRAFT1_0737"/>
<dbReference type="PANTHER" id="PTHR43734:SF1">
    <property type="entry name" value="PHYTOENE DESATURASE"/>
    <property type="match status" value="1"/>
</dbReference>
<dbReference type="Gene3D" id="3.50.50.60">
    <property type="entry name" value="FAD/NAD(P)-binding domain"/>
    <property type="match status" value="2"/>
</dbReference>
<protein>
    <submittedName>
        <fullName evidence="4">Phytoene dehydrogenase-like oxidoreductase</fullName>
    </submittedName>
</protein>
<dbReference type="eggNOG" id="COG1233">
    <property type="taxonomic scope" value="Bacteria"/>
</dbReference>
<evidence type="ECO:0000256" key="2">
    <source>
        <dbReference type="SAM" id="Phobius"/>
    </source>
</evidence>
<dbReference type="EMBL" id="CM001487">
    <property type="protein sequence ID" value="EIM56575.1"/>
    <property type="molecule type" value="Genomic_DNA"/>
</dbReference>
<dbReference type="InterPro" id="IPR002937">
    <property type="entry name" value="Amino_oxidase"/>
</dbReference>
<feature type="transmembrane region" description="Helical" evidence="2">
    <location>
        <begin position="12"/>
        <end position="29"/>
    </location>
</feature>
<dbReference type="SUPFAM" id="SSF51905">
    <property type="entry name" value="FAD/NAD(P)-binding domain"/>
    <property type="match status" value="1"/>
</dbReference>
<dbReference type="InterPro" id="IPR036188">
    <property type="entry name" value="FAD/NAD-bd_sf"/>
</dbReference>
<name>I5AS02_EUBC6</name>
<gene>
    <name evidence="4" type="ORF">EubceDRAFT1_0737</name>
</gene>
<accession>I5AS02</accession>
<dbReference type="HOGENOM" id="CLU_019722_3_0_9"/>
<proteinExistence type="inferred from homology"/>